<evidence type="ECO:0000313" key="4">
    <source>
        <dbReference type="Proteomes" id="UP001476950"/>
    </source>
</evidence>
<organism evidence="3 4">
    <name type="scientific">Stenomitos frigidus AS-A4</name>
    <dbReference type="NCBI Taxonomy" id="2933935"/>
    <lineage>
        <taxon>Bacteria</taxon>
        <taxon>Bacillati</taxon>
        <taxon>Cyanobacteriota</taxon>
        <taxon>Cyanophyceae</taxon>
        <taxon>Leptolyngbyales</taxon>
        <taxon>Leptolyngbyaceae</taxon>
        <taxon>Stenomitos</taxon>
    </lineage>
</organism>
<evidence type="ECO:0000313" key="3">
    <source>
        <dbReference type="EMBL" id="MEP1058515.1"/>
    </source>
</evidence>
<protein>
    <submittedName>
        <fullName evidence="3">Glycosyltransferase family 4 protein</fullName>
    </submittedName>
</protein>
<evidence type="ECO:0000259" key="2">
    <source>
        <dbReference type="Pfam" id="PF13579"/>
    </source>
</evidence>
<dbReference type="SUPFAM" id="SSF53756">
    <property type="entry name" value="UDP-Glycosyltransferase/glycogen phosphorylase"/>
    <property type="match status" value="1"/>
</dbReference>
<evidence type="ECO:0000259" key="1">
    <source>
        <dbReference type="Pfam" id="PF00534"/>
    </source>
</evidence>
<dbReference type="RefSeq" id="WP_190447808.1">
    <property type="nucleotide sequence ID" value="NZ_JAMPLM010000005.1"/>
</dbReference>
<feature type="domain" description="Glycosyl transferase family 1" evidence="1">
    <location>
        <begin position="209"/>
        <end position="368"/>
    </location>
</feature>
<dbReference type="Pfam" id="PF13579">
    <property type="entry name" value="Glyco_trans_4_4"/>
    <property type="match status" value="1"/>
</dbReference>
<accession>A0ABV0KJG3</accession>
<dbReference type="InterPro" id="IPR028098">
    <property type="entry name" value="Glyco_trans_4-like_N"/>
</dbReference>
<dbReference type="InterPro" id="IPR001296">
    <property type="entry name" value="Glyco_trans_1"/>
</dbReference>
<dbReference type="EMBL" id="JAMPLM010000005">
    <property type="protein sequence ID" value="MEP1058515.1"/>
    <property type="molecule type" value="Genomic_DNA"/>
</dbReference>
<reference evidence="3 4" key="1">
    <citation type="submission" date="2022-04" db="EMBL/GenBank/DDBJ databases">
        <title>Positive selection, recombination, and allopatry shape intraspecific diversity of widespread and dominant cyanobacteria.</title>
        <authorList>
            <person name="Wei J."/>
            <person name="Shu W."/>
            <person name="Hu C."/>
        </authorList>
    </citation>
    <scope>NUCLEOTIDE SEQUENCE [LARGE SCALE GENOMIC DNA]</scope>
    <source>
        <strain evidence="3 4">AS-A4</strain>
    </source>
</reference>
<dbReference type="Proteomes" id="UP001476950">
    <property type="component" value="Unassembled WGS sequence"/>
</dbReference>
<dbReference type="Gene3D" id="3.40.50.2000">
    <property type="entry name" value="Glycogen Phosphorylase B"/>
    <property type="match status" value="2"/>
</dbReference>
<feature type="domain" description="Glycosyltransferase subfamily 4-like N-terminal" evidence="2">
    <location>
        <begin position="14"/>
        <end position="198"/>
    </location>
</feature>
<sequence length="404" mass="44883">MKILLLHDYSTATGGAELQMLSLRQGLRDRGHQVRLLASRAQMVKSPLLSDYTCFGTTSKLQVLSQVVNPSAYLTLQRALYNFQPDVVHVRMFMWQLSPLILPLLRDVPCLYQTAVYKAICPLGTKVLPNGRSCKFVAGVVCWRSGCLTAQSWLPLMLQRQLWQRWRHVFDRVVALSHGMKAKLEAEGISPVEVVHNGVPERPMRPALQGPPTAVFAGRLVPEKGVEVLLRAFAQVLPQVPQARLLIAGQGSEANFLQTLAAELGVSNSVNWLGHLPFAEMERHFEAAWVQVVPSQWEEPFGNVSTEAMMRGTAVIASAVGGQPEIVQDGVTGFLVPPGDVDALANPLLRLLWDRPLAEQMGQSGRQRALKHFSETQRTHRFIDIYQQIRADYPTCSRSLDALA</sequence>
<proteinExistence type="predicted"/>
<dbReference type="CDD" id="cd03801">
    <property type="entry name" value="GT4_PimA-like"/>
    <property type="match status" value="1"/>
</dbReference>
<dbReference type="Pfam" id="PF00534">
    <property type="entry name" value="Glycos_transf_1"/>
    <property type="match status" value="1"/>
</dbReference>
<gene>
    <name evidence="3" type="ORF">NDI38_08700</name>
</gene>
<keyword evidence="4" id="KW-1185">Reference proteome</keyword>
<name>A0ABV0KJG3_9CYAN</name>
<dbReference type="PANTHER" id="PTHR12526">
    <property type="entry name" value="GLYCOSYLTRANSFERASE"/>
    <property type="match status" value="1"/>
</dbReference>
<comment type="caution">
    <text evidence="3">The sequence shown here is derived from an EMBL/GenBank/DDBJ whole genome shotgun (WGS) entry which is preliminary data.</text>
</comment>